<comment type="catalytic activity">
    <reaction evidence="8 9">
        <text>D-glyceraldehyde 3-phosphate = dihydroxyacetone phosphate</text>
        <dbReference type="Rhea" id="RHEA:18585"/>
        <dbReference type="ChEBI" id="CHEBI:57642"/>
        <dbReference type="ChEBI" id="CHEBI:59776"/>
        <dbReference type="EC" id="5.3.1.1"/>
    </reaction>
</comment>
<dbReference type="InterPro" id="IPR020861">
    <property type="entry name" value="Triosephosphate_isomerase_AS"/>
</dbReference>
<dbReference type="NCBIfam" id="TIGR00419">
    <property type="entry name" value="tim"/>
    <property type="match status" value="1"/>
</dbReference>
<dbReference type="UniPathway" id="UPA00138"/>
<dbReference type="PROSITE" id="PS00171">
    <property type="entry name" value="TIM_1"/>
    <property type="match status" value="1"/>
</dbReference>
<dbReference type="GO" id="GO:0004807">
    <property type="term" value="F:triose-phosphate isomerase activity"/>
    <property type="evidence" value="ECO:0007669"/>
    <property type="project" value="UniProtKB-UniRule"/>
</dbReference>
<protein>
    <recommendedName>
        <fullName evidence="8 9">Triosephosphate isomerase</fullName>
        <shortName evidence="8">TIM</shortName>
        <shortName evidence="8">TPI</shortName>
        <ecNumber evidence="8 9">5.3.1.1</ecNumber>
    </recommendedName>
    <alternativeName>
        <fullName evidence="8">Triose-phosphate isomerase</fullName>
    </alternativeName>
</protein>
<evidence type="ECO:0000256" key="2">
    <source>
        <dbReference type="ARBA" id="ARBA00004939"/>
    </source>
</evidence>
<dbReference type="Gene3D" id="3.20.20.70">
    <property type="entry name" value="Aldolase class I"/>
    <property type="match status" value="1"/>
</dbReference>
<dbReference type="InterPro" id="IPR022896">
    <property type="entry name" value="TrioseP_Isoase_bac/euk"/>
</dbReference>
<accession>F0KLB0</accession>
<dbReference type="Pfam" id="PF00121">
    <property type="entry name" value="TIM"/>
    <property type="match status" value="1"/>
</dbReference>
<keyword evidence="7 8" id="KW-0413">Isomerase</keyword>
<dbReference type="GO" id="GO:0006096">
    <property type="term" value="P:glycolytic process"/>
    <property type="evidence" value="ECO:0007669"/>
    <property type="project" value="UniProtKB-UniRule"/>
</dbReference>
<sequence length="267" mass="28617">MSRMSGSTITPWVVGNWKMNPMRANAKQLIEEFKQLLQQNQIADESCHVGVAPVSIALAMVQTQLQDAARTVYTVAQDVSRVAGTGAYTGEVSAELLKDSQINFVLVGHSERRDIFGDNVEILKAKLQNALNAGLTVIYCVGESLEQREQGLAEQVVLQQICDIAPVVTAEQWQKQIVIAYEPIWAIGTGKTASPQDAQAMHAKIREGLSQITSAGSDIAILYGGSVKAENAVELAACPDINGALVGGASLNAVSFYQIVQAFAQSK</sequence>
<feature type="binding site" evidence="8">
    <location>
        <begin position="247"/>
        <end position="248"/>
    </location>
    <ligand>
        <name>substrate</name>
    </ligand>
</feature>
<dbReference type="eggNOG" id="COG0149">
    <property type="taxonomic scope" value="Bacteria"/>
</dbReference>
<comment type="pathway">
    <text evidence="1 8 9">Carbohydrate degradation; glycolysis; D-glyceraldehyde 3-phosphate from glycerone phosphate: step 1/1.</text>
</comment>
<dbReference type="RefSeq" id="YP_004997509.1">
    <property type="nucleotide sequence ID" value="NC_016603.1"/>
</dbReference>
<proteinExistence type="inferred from homology"/>
<dbReference type="UniPathway" id="UPA00109">
    <property type="reaction ID" value="UER00189"/>
</dbReference>
<evidence type="ECO:0000256" key="8">
    <source>
        <dbReference type="HAMAP-Rule" id="MF_00147"/>
    </source>
</evidence>
<gene>
    <name evidence="8 10" type="primary">tpiA</name>
    <name evidence="10" type="ordered locus">BDGL_003241</name>
</gene>
<dbReference type="PATRIC" id="fig|871585.3.peg.3236"/>
<dbReference type="InterPro" id="IPR000652">
    <property type="entry name" value="Triosephosphate_isomerase"/>
</dbReference>
<comment type="subunit">
    <text evidence="8 9">Homodimer.</text>
</comment>
<dbReference type="PANTHER" id="PTHR21139:SF42">
    <property type="entry name" value="TRIOSEPHOSPHATE ISOMERASE"/>
    <property type="match status" value="1"/>
</dbReference>
<comment type="similarity">
    <text evidence="3 8 9">Belongs to the triosephosphate isomerase family.</text>
</comment>
<feature type="binding site" evidence="8">
    <location>
        <position position="188"/>
    </location>
    <ligand>
        <name>substrate</name>
    </ligand>
</feature>
<feature type="active site" description="Proton acceptor" evidence="8">
    <location>
        <position position="182"/>
    </location>
</feature>
<dbReference type="InterPro" id="IPR035990">
    <property type="entry name" value="TIM_sf"/>
</dbReference>
<dbReference type="EC" id="5.3.1.1" evidence="8 9"/>
<keyword evidence="4 8" id="KW-0312">Gluconeogenesis</keyword>
<dbReference type="FunFam" id="3.20.20.70:FF:000016">
    <property type="entry name" value="Triosephosphate isomerase"/>
    <property type="match status" value="1"/>
</dbReference>
<dbReference type="Proteomes" id="UP000007477">
    <property type="component" value="Chromosome"/>
</dbReference>
<comment type="pathway">
    <text evidence="2">Carbohydrate metabolism; erythritol degradation.</text>
</comment>
<feature type="binding site" evidence="8">
    <location>
        <position position="226"/>
    </location>
    <ligand>
        <name>substrate</name>
    </ligand>
</feature>
<dbReference type="GO" id="GO:0006094">
    <property type="term" value="P:gluconeogenesis"/>
    <property type="evidence" value="ECO:0007669"/>
    <property type="project" value="UniProtKB-UniRule"/>
</dbReference>
<dbReference type="GO" id="GO:0046166">
    <property type="term" value="P:glyceraldehyde-3-phosphate biosynthetic process"/>
    <property type="evidence" value="ECO:0007669"/>
    <property type="project" value="TreeGrafter"/>
</dbReference>
<comment type="subcellular location">
    <subcellularLocation>
        <location evidence="8 9">Cytoplasm</location>
    </subcellularLocation>
</comment>
<feature type="active site" description="Electrophile" evidence="8">
    <location>
        <position position="109"/>
    </location>
</feature>
<evidence type="ECO:0000313" key="10">
    <source>
        <dbReference type="EMBL" id="ADY83827.1"/>
    </source>
</evidence>
<dbReference type="STRING" id="871585.BDGL_003241"/>
<dbReference type="PROSITE" id="PS51440">
    <property type="entry name" value="TIM_2"/>
    <property type="match status" value="1"/>
</dbReference>
<dbReference type="PANTHER" id="PTHR21139">
    <property type="entry name" value="TRIOSEPHOSPHATE ISOMERASE"/>
    <property type="match status" value="1"/>
</dbReference>
<dbReference type="SUPFAM" id="SSF51351">
    <property type="entry name" value="Triosephosphate isomerase (TIM)"/>
    <property type="match status" value="1"/>
</dbReference>
<dbReference type="InterPro" id="IPR013785">
    <property type="entry name" value="Aldolase_TIM"/>
</dbReference>
<keyword evidence="6 8" id="KW-0324">Glycolysis</keyword>
<comment type="pathway">
    <text evidence="8 9">Carbohydrate biosynthesis; gluconeogenesis.</text>
</comment>
<organism evidence="10 11">
    <name type="scientific">Acinetobacter pittii (strain PHEA-2)</name>
    <dbReference type="NCBI Taxonomy" id="871585"/>
    <lineage>
        <taxon>Bacteria</taxon>
        <taxon>Pseudomonadati</taxon>
        <taxon>Pseudomonadota</taxon>
        <taxon>Gammaproteobacteria</taxon>
        <taxon>Moraxellales</taxon>
        <taxon>Moraxellaceae</taxon>
        <taxon>Acinetobacter</taxon>
        <taxon>Acinetobacter calcoaceticus/baumannii complex</taxon>
    </lineage>
</organism>
<evidence type="ECO:0000313" key="11">
    <source>
        <dbReference type="Proteomes" id="UP000007477"/>
    </source>
</evidence>
<evidence type="ECO:0000256" key="5">
    <source>
        <dbReference type="ARBA" id="ARBA00022490"/>
    </source>
</evidence>
<dbReference type="KEGG" id="acc:BDGL_003241"/>
<reference evidence="10 11" key="2">
    <citation type="journal article" date="2011" name="J. Bacteriol.">
        <title>Genome sequence of Acinetobacter calcoaceticus PHEA-2, isolated from industry wastewater.</title>
        <authorList>
            <person name="Zhan Y."/>
            <person name="Yan Y."/>
            <person name="Zhang W."/>
            <person name="Yu H."/>
            <person name="Chen M."/>
            <person name="Lu W."/>
            <person name="Ping S."/>
            <person name="Peng Z."/>
            <person name="Yuan M."/>
            <person name="Zhou Z."/>
            <person name="Elmerich C."/>
            <person name="Lin M."/>
        </authorList>
    </citation>
    <scope>NUCLEOTIDE SEQUENCE [LARGE SCALE GENOMIC DNA]</scope>
    <source>
        <strain evidence="10 11">PHEA-2</strain>
    </source>
</reference>
<dbReference type="HOGENOM" id="CLU_024251_2_1_6"/>
<dbReference type="AlphaFoldDB" id="F0KLB0"/>
<dbReference type="GO" id="GO:0019563">
    <property type="term" value="P:glycerol catabolic process"/>
    <property type="evidence" value="ECO:0007669"/>
    <property type="project" value="TreeGrafter"/>
</dbReference>
<evidence type="ECO:0000256" key="6">
    <source>
        <dbReference type="ARBA" id="ARBA00023152"/>
    </source>
</evidence>
<evidence type="ECO:0000256" key="4">
    <source>
        <dbReference type="ARBA" id="ARBA00022432"/>
    </source>
</evidence>
<evidence type="ECO:0000256" key="3">
    <source>
        <dbReference type="ARBA" id="ARBA00007422"/>
    </source>
</evidence>
<keyword evidence="5 8" id="KW-0963">Cytoplasm</keyword>
<dbReference type="GeneID" id="11637899"/>
<dbReference type="GO" id="GO:0005829">
    <property type="term" value="C:cytosol"/>
    <property type="evidence" value="ECO:0007669"/>
    <property type="project" value="TreeGrafter"/>
</dbReference>
<evidence type="ECO:0000256" key="7">
    <source>
        <dbReference type="ARBA" id="ARBA00023235"/>
    </source>
</evidence>
<dbReference type="CDD" id="cd00311">
    <property type="entry name" value="TIM"/>
    <property type="match status" value="1"/>
</dbReference>
<comment type="function">
    <text evidence="8">Involved in the gluconeogenesis. Catalyzes stereospecifically the conversion of dihydroxyacetone phosphate (DHAP) to D-glyceraldehyde-3-phosphate (G3P).</text>
</comment>
<dbReference type="EMBL" id="CP002177">
    <property type="protein sequence ID" value="ADY83827.1"/>
    <property type="molecule type" value="Genomic_DNA"/>
</dbReference>
<keyword evidence="11" id="KW-1185">Reference proteome</keyword>
<name>F0KLB0_ACIP2</name>
<evidence type="ECO:0000256" key="1">
    <source>
        <dbReference type="ARBA" id="ARBA00004680"/>
    </source>
</evidence>
<dbReference type="HAMAP" id="MF_00147_B">
    <property type="entry name" value="TIM_B"/>
    <property type="match status" value="1"/>
</dbReference>
<dbReference type="RefSeq" id="WP_014208228.1">
    <property type="nucleotide sequence ID" value="NC_016603.1"/>
</dbReference>
<feature type="binding site" evidence="8">
    <location>
        <begin position="16"/>
        <end position="18"/>
    </location>
    <ligand>
        <name>substrate</name>
    </ligand>
</feature>
<dbReference type="OrthoDB" id="9809429at2"/>
<evidence type="ECO:0000256" key="9">
    <source>
        <dbReference type="RuleBase" id="RU363013"/>
    </source>
</evidence>
<reference key="1">
    <citation type="submission" date="2010-08" db="EMBL/GenBank/DDBJ databases">
        <title>The genome sequence of a nonpathogenic wastewater-adapted bacterium Acinetobacter calcoaceticus PHEA-2 and comparative genomics insights into environmental adaptation.</title>
        <authorList>
            <person name="Zhan Y."/>
            <person name="Yan Y."/>
            <person name="Zhang W."/>
            <person name="Chen M."/>
            <person name="Ping S."/>
            <person name="Lu W."/>
            <person name="Lin M."/>
        </authorList>
    </citation>
    <scope>NUCLEOTIDE SEQUENCE</scope>
    <source>
        <strain>PHEA-2</strain>
    </source>
</reference>